<feature type="region of interest" description="Disordered" evidence="1">
    <location>
        <begin position="15"/>
        <end position="38"/>
    </location>
</feature>
<dbReference type="Proteomes" id="UP001295684">
    <property type="component" value="Unassembled WGS sequence"/>
</dbReference>
<sequence>MGSCGCIEERQPPKKVTDFKRGKEENGKSASKINYKNAQDGDIDYTQLEARDRASCSRRRRLGKVKRTSEPPGFVNCMVTGFVNGRAGQAGMRTSCPVN</sequence>
<evidence type="ECO:0000313" key="3">
    <source>
        <dbReference type="EMBL" id="CAI2369892.1"/>
    </source>
</evidence>
<evidence type="ECO:0000313" key="2">
    <source>
        <dbReference type="EMBL" id="CAI2369386.1"/>
    </source>
</evidence>
<gene>
    <name evidence="2" type="ORF">ECRASSUSDP1_LOCUS10685</name>
    <name evidence="3" type="ORF">ECRASSUSDP1_LOCUS11196</name>
</gene>
<feature type="compositionally biased region" description="Basic and acidic residues" evidence="1">
    <location>
        <begin position="15"/>
        <end position="27"/>
    </location>
</feature>
<evidence type="ECO:0000256" key="1">
    <source>
        <dbReference type="SAM" id="MobiDB-lite"/>
    </source>
</evidence>
<accession>A0AAD1XFF8</accession>
<comment type="caution">
    <text evidence="2">The sequence shown here is derived from an EMBL/GenBank/DDBJ whole genome shotgun (WGS) entry which is preliminary data.</text>
</comment>
<reference evidence="2" key="1">
    <citation type="submission" date="2023-07" db="EMBL/GenBank/DDBJ databases">
        <authorList>
            <consortium name="AG Swart"/>
            <person name="Singh M."/>
            <person name="Singh A."/>
            <person name="Seah K."/>
            <person name="Emmerich C."/>
        </authorList>
    </citation>
    <scope>NUCLEOTIDE SEQUENCE</scope>
    <source>
        <strain evidence="2">DP1</strain>
    </source>
</reference>
<dbReference type="EMBL" id="CAMPGE010010539">
    <property type="protein sequence ID" value="CAI2369386.1"/>
    <property type="molecule type" value="Genomic_DNA"/>
</dbReference>
<name>A0AAD1XFF8_EUPCR</name>
<organism evidence="2 4">
    <name type="scientific">Euplotes crassus</name>
    <dbReference type="NCBI Taxonomy" id="5936"/>
    <lineage>
        <taxon>Eukaryota</taxon>
        <taxon>Sar</taxon>
        <taxon>Alveolata</taxon>
        <taxon>Ciliophora</taxon>
        <taxon>Intramacronucleata</taxon>
        <taxon>Spirotrichea</taxon>
        <taxon>Hypotrichia</taxon>
        <taxon>Euplotida</taxon>
        <taxon>Euplotidae</taxon>
        <taxon>Moneuplotes</taxon>
    </lineage>
</organism>
<keyword evidence="4" id="KW-1185">Reference proteome</keyword>
<proteinExistence type="predicted"/>
<protein>
    <submittedName>
        <fullName evidence="2">Uncharacterized protein</fullName>
    </submittedName>
</protein>
<feature type="compositionally biased region" description="Polar residues" evidence="1">
    <location>
        <begin position="28"/>
        <end position="37"/>
    </location>
</feature>
<evidence type="ECO:0000313" key="4">
    <source>
        <dbReference type="Proteomes" id="UP001295684"/>
    </source>
</evidence>
<dbReference type="EMBL" id="CAMPGE010011047">
    <property type="protein sequence ID" value="CAI2369892.1"/>
    <property type="molecule type" value="Genomic_DNA"/>
</dbReference>
<dbReference type="AlphaFoldDB" id="A0AAD1XFF8"/>